<gene>
    <name evidence="2" type="ORF">MHA01_30950</name>
</gene>
<sequence length="627" mass="74051">MPAEVIENFNPNDPRTNGEEYLLNIFQNSPRFDGWTIFEQPHINSAKPDFVLLHPERGIIVIEVKDWNLGLDIYENGGYIRGTNGHRHRKDPVNQVENYKKWILKSEAVNSIYLAENFHNYYGCIDTVVYFHEASKSEASKFCNDKRGYTKIWTRKDADYINESNNRLNPNDHTYPLFMNNSKFNRNGFLLRELVQELYMHLQYADYNYERRQPFILNGSQRVPLQVKPGSIRRWSGVAGSGKSLVLAEKAVNALKNDYNKRVLLLTFNITLRHYLRDLCSQQFGRGEYEGERKKLREDLTIIHFHDFLKIFMTEHEIETNIEETNENFTNKWLDAINQYLTENIKKEHFNYDYILIDEGQDFKGEWIHFLKQFFTEEGEIFIVYDKAQDLFEHGVWIEDSYQIKNIGFKGKPGNLKYTHRVPNMMVQKIHTIRQQLQIKEDEILVPEEEQLNLTESASWHNYNAKLTTEKLKQIAYHVDLLRPSNDWEDITILTTNENTGAEIVEYFEDKGVKTSHVYDLQKEKDQERRRSEKWKFQGGTGRLKISSYHSYKGWQTPNIILVLDSPSTNYENEYIFFKEPNRQAIKDALFISMSRVKGKAESGEYSFNCLNYLPAYNYLKSSFDSP</sequence>
<keyword evidence="3" id="KW-1185">Reference proteome</keyword>
<reference evidence="2 3" key="1">
    <citation type="submission" date="2019-07" db="EMBL/GenBank/DDBJ databases">
        <title>Whole genome shotgun sequence of Marinococcus halophilus NBRC 102359.</title>
        <authorList>
            <person name="Hosoyama A."/>
            <person name="Uohara A."/>
            <person name="Ohji S."/>
            <person name="Ichikawa N."/>
        </authorList>
    </citation>
    <scope>NUCLEOTIDE SEQUENCE [LARGE SCALE GENOMIC DNA]</scope>
    <source>
        <strain evidence="2 3">NBRC 102359</strain>
    </source>
</reference>
<evidence type="ECO:0000259" key="1">
    <source>
        <dbReference type="Pfam" id="PF08378"/>
    </source>
</evidence>
<dbReference type="Pfam" id="PF08378">
    <property type="entry name" value="NERD"/>
    <property type="match status" value="1"/>
</dbReference>
<dbReference type="RefSeq" id="WP_094909109.1">
    <property type="nucleotide sequence ID" value="NZ_BJUN01000034.1"/>
</dbReference>
<name>A0A510Y9Z4_MARHA</name>
<proteinExistence type="predicted"/>
<dbReference type="AlphaFoldDB" id="A0A510Y9Z4"/>
<dbReference type="Gene3D" id="3.40.50.300">
    <property type="entry name" value="P-loop containing nucleotide triphosphate hydrolases"/>
    <property type="match status" value="2"/>
</dbReference>
<dbReference type="SUPFAM" id="SSF52540">
    <property type="entry name" value="P-loop containing nucleoside triphosphate hydrolases"/>
    <property type="match status" value="1"/>
</dbReference>
<organism evidence="2 3">
    <name type="scientific">Marinococcus halophilus</name>
    <dbReference type="NCBI Taxonomy" id="1371"/>
    <lineage>
        <taxon>Bacteria</taxon>
        <taxon>Bacillati</taxon>
        <taxon>Bacillota</taxon>
        <taxon>Bacilli</taxon>
        <taxon>Bacillales</taxon>
        <taxon>Bacillaceae</taxon>
        <taxon>Marinococcus</taxon>
    </lineage>
</organism>
<dbReference type="InterPro" id="IPR027417">
    <property type="entry name" value="P-loop_NTPase"/>
</dbReference>
<protein>
    <recommendedName>
        <fullName evidence="1">NERD domain-containing protein</fullName>
    </recommendedName>
</protein>
<accession>A0A510Y9Z4</accession>
<dbReference type="EMBL" id="BJUN01000034">
    <property type="protein sequence ID" value="GEK60190.1"/>
    <property type="molecule type" value="Genomic_DNA"/>
</dbReference>
<comment type="caution">
    <text evidence="2">The sequence shown here is derived from an EMBL/GenBank/DDBJ whole genome shotgun (WGS) entry which is preliminary data.</text>
</comment>
<evidence type="ECO:0000313" key="2">
    <source>
        <dbReference type="EMBL" id="GEK60190.1"/>
    </source>
</evidence>
<dbReference type="Proteomes" id="UP000321051">
    <property type="component" value="Unassembled WGS sequence"/>
</dbReference>
<dbReference type="OrthoDB" id="7066673at2"/>
<dbReference type="InterPro" id="IPR011528">
    <property type="entry name" value="NERD"/>
</dbReference>
<evidence type="ECO:0000313" key="3">
    <source>
        <dbReference type="Proteomes" id="UP000321051"/>
    </source>
</evidence>
<feature type="domain" description="NERD" evidence="1">
    <location>
        <begin position="18"/>
        <end position="131"/>
    </location>
</feature>